<dbReference type="Proteomes" id="UP001215712">
    <property type="component" value="Unassembled WGS sequence"/>
</dbReference>
<evidence type="ECO:0000256" key="1">
    <source>
        <dbReference type="ARBA" id="ARBA00023002"/>
    </source>
</evidence>
<name>A0AAD6MRD4_9EURO</name>
<sequence length="272" mass="30700">MPRILVDDFSKFVTALASSSPHGWHVVATNDGPPTDIITWHNEYGVCPSHPHYVVFFCEKPPPSGEETPGTSSLAVYDRLKKECPELLEQSAKKVYTYKFHHTAVQTRGLVGGNGVFSPTAFGPVDESLPVEQQRKFTGGLDITHRVTGIRMHPTRNVPSYFNAMANRWAYANKYNTWEPPYTASKEDGTEQTFWPPMFSGMEEDKVIPKEWMDKAGEIQNEFVSTVAWEAGNVMVIDNFAVQHARLPWEGHRTVLASFWDEPGLRGVPMNW</sequence>
<reference evidence="3" key="1">
    <citation type="journal article" date="2023" name="IMA Fungus">
        <title>Comparative genomic study of the Penicillium genus elucidates a diverse pangenome and 15 lateral gene transfer events.</title>
        <authorList>
            <person name="Petersen C."/>
            <person name="Sorensen T."/>
            <person name="Nielsen M.R."/>
            <person name="Sondergaard T.E."/>
            <person name="Sorensen J.L."/>
            <person name="Fitzpatrick D.A."/>
            <person name="Frisvad J.C."/>
            <person name="Nielsen K.L."/>
        </authorList>
    </citation>
    <scope>NUCLEOTIDE SEQUENCE</scope>
    <source>
        <strain evidence="3">IBT 17514</strain>
    </source>
</reference>
<dbReference type="PANTHER" id="PTHR10696">
    <property type="entry name" value="GAMMA-BUTYROBETAINE HYDROXYLASE-RELATED"/>
    <property type="match status" value="1"/>
</dbReference>
<feature type="domain" description="TauD/TfdA-like" evidence="2">
    <location>
        <begin position="30"/>
        <end position="255"/>
    </location>
</feature>
<dbReference type="GO" id="GO:0016491">
    <property type="term" value="F:oxidoreductase activity"/>
    <property type="evidence" value="ECO:0007669"/>
    <property type="project" value="UniProtKB-KW"/>
</dbReference>
<keyword evidence="1" id="KW-0560">Oxidoreductase</keyword>
<dbReference type="PANTHER" id="PTHR10696:SF21">
    <property type="entry name" value="TAUD_TFDA-LIKE DOMAIN-CONTAINING PROTEIN"/>
    <property type="match status" value="1"/>
</dbReference>
<evidence type="ECO:0000313" key="4">
    <source>
        <dbReference type="Proteomes" id="UP001215712"/>
    </source>
</evidence>
<dbReference type="SUPFAM" id="SSF51197">
    <property type="entry name" value="Clavaminate synthase-like"/>
    <property type="match status" value="1"/>
</dbReference>
<dbReference type="Gene3D" id="3.60.130.10">
    <property type="entry name" value="Clavaminate synthase-like"/>
    <property type="match status" value="1"/>
</dbReference>
<dbReference type="EMBL" id="JAQJAN010000019">
    <property type="protein sequence ID" value="KAJ5708773.1"/>
    <property type="molecule type" value="Genomic_DNA"/>
</dbReference>
<accession>A0AAD6MRD4</accession>
<evidence type="ECO:0000259" key="2">
    <source>
        <dbReference type="Pfam" id="PF02668"/>
    </source>
</evidence>
<reference evidence="3" key="2">
    <citation type="submission" date="2023-01" db="EMBL/GenBank/DDBJ databases">
        <authorList>
            <person name="Petersen C."/>
        </authorList>
    </citation>
    <scope>NUCLEOTIDE SEQUENCE</scope>
    <source>
        <strain evidence="3">IBT 17514</strain>
    </source>
</reference>
<dbReference type="InterPro" id="IPR003819">
    <property type="entry name" value="TauD/TfdA-like"/>
</dbReference>
<protein>
    <recommendedName>
        <fullName evidence="2">TauD/TfdA-like domain-containing protein</fullName>
    </recommendedName>
</protein>
<gene>
    <name evidence="3" type="ORF">N7493_010107</name>
</gene>
<organism evidence="3 4">
    <name type="scientific">Penicillium malachiteum</name>
    <dbReference type="NCBI Taxonomy" id="1324776"/>
    <lineage>
        <taxon>Eukaryota</taxon>
        <taxon>Fungi</taxon>
        <taxon>Dikarya</taxon>
        <taxon>Ascomycota</taxon>
        <taxon>Pezizomycotina</taxon>
        <taxon>Eurotiomycetes</taxon>
        <taxon>Eurotiomycetidae</taxon>
        <taxon>Eurotiales</taxon>
        <taxon>Aspergillaceae</taxon>
        <taxon>Penicillium</taxon>
    </lineage>
</organism>
<comment type="caution">
    <text evidence="3">The sequence shown here is derived from an EMBL/GenBank/DDBJ whole genome shotgun (WGS) entry which is preliminary data.</text>
</comment>
<dbReference type="AlphaFoldDB" id="A0AAD6MRD4"/>
<dbReference type="InterPro" id="IPR042098">
    <property type="entry name" value="TauD-like_sf"/>
</dbReference>
<dbReference type="InterPro" id="IPR050411">
    <property type="entry name" value="AlphaKG_dependent_hydroxylases"/>
</dbReference>
<evidence type="ECO:0000313" key="3">
    <source>
        <dbReference type="EMBL" id="KAJ5708773.1"/>
    </source>
</evidence>
<proteinExistence type="predicted"/>
<dbReference type="Pfam" id="PF02668">
    <property type="entry name" value="TauD"/>
    <property type="match status" value="1"/>
</dbReference>
<keyword evidence="4" id="KW-1185">Reference proteome</keyword>